<protein>
    <submittedName>
        <fullName evidence="1">Uncharacterized protein</fullName>
    </submittedName>
</protein>
<organism evidence="1 2">
    <name type="scientific">candidate division WOR-1 bacterium DG_54_3</name>
    <dbReference type="NCBI Taxonomy" id="1703775"/>
    <lineage>
        <taxon>Bacteria</taxon>
        <taxon>Bacillati</taxon>
        <taxon>Saganbacteria</taxon>
    </lineage>
</organism>
<dbReference type="Proteomes" id="UP000051861">
    <property type="component" value="Unassembled WGS sequence"/>
</dbReference>
<reference evidence="1 2" key="1">
    <citation type="journal article" date="2015" name="Microbiome">
        <title>Genomic resolution of linkages in carbon, nitrogen, and sulfur cycling among widespread estuary sediment bacteria.</title>
        <authorList>
            <person name="Baker B.J."/>
            <person name="Lazar C.S."/>
            <person name="Teske A.P."/>
            <person name="Dick G.J."/>
        </authorList>
    </citation>
    <scope>NUCLEOTIDE SEQUENCE [LARGE SCALE GENOMIC DNA]</scope>
    <source>
        <strain evidence="1">DG_54_3</strain>
    </source>
</reference>
<gene>
    <name evidence="1" type="ORF">AMJ44_11440</name>
</gene>
<dbReference type="AlphaFoldDB" id="A0A0S7XRA5"/>
<dbReference type="EMBL" id="LIZX01000147">
    <property type="protein sequence ID" value="KPJ65010.1"/>
    <property type="molecule type" value="Genomic_DNA"/>
</dbReference>
<comment type="caution">
    <text evidence="1">The sequence shown here is derived from an EMBL/GenBank/DDBJ whole genome shotgun (WGS) entry which is preliminary data.</text>
</comment>
<sequence>MRTNAKIESIGNHLSFLRSRKASQKNDTDFFGKIFHSLIIEFVLNGDSDGQKLLSTKEAISSDCRRFLEIKIRDIERTGFWCGGSKAKC</sequence>
<accession>A0A0S7XRA5</accession>
<name>A0A0S7XRA5_UNCSA</name>
<evidence type="ECO:0000313" key="1">
    <source>
        <dbReference type="EMBL" id="KPJ65010.1"/>
    </source>
</evidence>
<proteinExistence type="predicted"/>
<evidence type="ECO:0000313" key="2">
    <source>
        <dbReference type="Proteomes" id="UP000051861"/>
    </source>
</evidence>